<evidence type="ECO:0000313" key="1">
    <source>
        <dbReference type="EMBL" id="GIM92479.1"/>
    </source>
</evidence>
<accession>A0A919W375</accession>
<keyword evidence="2" id="KW-1185">Reference proteome</keyword>
<dbReference type="InterPro" id="IPR016024">
    <property type="entry name" value="ARM-type_fold"/>
</dbReference>
<sequence>MAAMPERLLGADGIDWAALMPAGPPAEIPACLRVLRSAKHPLRSAKAESKRRRAAYERLSEILVHQGSRSPASAAAVPFLVAIVTDPAIPDRFAALDVLRAIATGDESYWLIEQPDAAAERVEVARLSTLTVEQLEAEQDAWIEAAPDEEERQARARRALFADVEDDRRARQWDIAAYDAVRAHAPAYAALLDAEPPADRIYAAYLLAWFPEERATALPGLRRMIEADPDPIAASVACVAAGLCAPGTEDETLVAALADRHRRAENRAERWSAAIGLARVTAAIDPDVRADLAAAAEAPAPVPHWPFLDGDIAEVAALTLLRAPEHQ</sequence>
<dbReference type="Proteomes" id="UP000677082">
    <property type="component" value="Unassembled WGS sequence"/>
</dbReference>
<comment type="caution">
    <text evidence="1">The sequence shown here is derived from an EMBL/GenBank/DDBJ whole genome shotgun (WGS) entry which is preliminary data.</text>
</comment>
<dbReference type="AlphaFoldDB" id="A0A919W375"/>
<reference evidence="1 2" key="1">
    <citation type="submission" date="2021-03" db="EMBL/GenBank/DDBJ databases">
        <title>Whole genome shotgun sequence of Actinoplanes toevensis NBRC 105298.</title>
        <authorList>
            <person name="Komaki H."/>
            <person name="Tamura T."/>
        </authorList>
    </citation>
    <scope>NUCLEOTIDE SEQUENCE [LARGE SCALE GENOMIC DNA]</scope>
    <source>
        <strain evidence="1 2">NBRC 105298</strain>
    </source>
</reference>
<proteinExistence type="predicted"/>
<dbReference type="SUPFAM" id="SSF48371">
    <property type="entry name" value="ARM repeat"/>
    <property type="match status" value="1"/>
</dbReference>
<dbReference type="EMBL" id="BOQN01000056">
    <property type="protein sequence ID" value="GIM92479.1"/>
    <property type="molecule type" value="Genomic_DNA"/>
</dbReference>
<evidence type="ECO:0000313" key="2">
    <source>
        <dbReference type="Proteomes" id="UP000677082"/>
    </source>
</evidence>
<gene>
    <name evidence="1" type="ORF">Ato02nite_042720</name>
</gene>
<protein>
    <submittedName>
        <fullName evidence="1">Uncharacterized protein</fullName>
    </submittedName>
</protein>
<name>A0A919W375_9ACTN</name>
<organism evidence="1 2">
    <name type="scientific">Paractinoplanes toevensis</name>
    <dbReference type="NCBI Taxonomy" id="571911"/>
    <lineage>
        <taxon>Bacteria</taxon>
        <taxon>Bacillati</taxon>
        <taxon>Actinomycetota</taxon>
        <taxon>Actinomycetes</taxon>
        <taxon>Micromonosporales</taxon>
        <taxon>Micromonosporaceae</taxon>
        <taxon>Paractinoplanes</taxon>
    </lineage>
</organism>